<keyword evidence="2" id="KW-1185">Reference proteome</keyword>
<dbReference type="RefSeq" id="WP_174194802.1">
    <property type="nucleotide sequence ID" value="NZ_JABULH010000006.1"/>
</dbReference>
<evidence type="ECO:0000313" key="1">
    <source>
        <dbReference type="EMBL" id="NTS66161.1"/>
    </source>
</evidence>
<evidence type="ECO:0008006" key="3">
    <source>
        <dbReference type="Google" id="ProtNLM"/>
    </source>
</evidence>
<proteinExistence type="predicted"/>
<dbReference type="Proteomes" id="UP000621447">
    <property type="component" value="Unassembled WGS sequence"/>
</dbReference>
<protein>
    <recommendedName>
        <fullName evidence="3">DGQHR domain-containing protein</fullName>
    </recommendedName>
</protein>
<reference evidence="1 2" key="1">
    <citation type="submission" date="2020-06" db="EMBL/GenBank/DDBJ databases">
        <title>Sphingomonas hominis sp. nov., a member of the Sphingomonas, isolated from the hair of a 22-year-old girl.</title>
        <authorList>
            <person name="Zhang D.-F."/>
            <person name="Cui X.-W."/>
        </authorList>
    </citation>
    <scope>NUCLEOTIDE SEQUENCE [LARGE SCALE GENOMIC DNA]</scope>
    <source>
        <strain evidence="1 2">HHU CXW</strain>
    </source>
</reference>
<accession>A0ABX2JN50</accession>
<sequence>MRTTFEGKYGLSLGGFPCIRGYATLRDIARVSTADEAYQRELTPKHVEEIKRYFEAGEYLFFPEIILSATLDVDYEKADAPQDDPLATVMRGHKFQSNVNDLRITPRASRYDIIVADGDRPFKRIDGNHRLSALEALNDEKYDRFVAPFCIILFSKTDAARNEKALFHNINSKARKLTSEESLRGIIDDEVGFPDEVLSGQFGEEYLQCRRLGGLLNFEYLTNLRVVFGKMDGAQECHRSLLTQSLQDVREQFARLNLGTMPGIAAVFEAIKVVNDIYADPRLQRSHAQGLFATFLFWQLHPLASDGQRQQFRNWVLRTHQYELRSINTADLLKIFEKIAESRKRQIFISMWFHETTRANFEAIEAAVGDLNKDHQLDIKLRPIRVDQFDTGYSYEINEEILDLIESSGLMIADLSGGNKNVHHEIGYLMGLNRGRGLRDENFLLLHNETVGKPAVDIGFNLAGIKQLRTKDTHTLREEVKKQIAIFYGLTDGAGS</sequence>
<evidence type="ECO:0000313" key="2">
    <source>
        <dbReference type="Proteomes" id="UP000621447"/>
    </source>
</evidence>
<name>A0ABX2JN50_9SPHN</name>
<comment type="caution">
    <text evidence="1">The sequence shown here is derived from an EMBL/GenBank/DDBJ whole genome shotgun (WGS) entry which is preliminary data.</text>
</comment>
<gene>
    <name evidence="1" type="ORF">HRV97_13430</name>
</gene>
<organism evidence="1 2">
    <name type="scientific">Sphingomonas hominis</name>
    <dbReference type="NCBI Taxonomy" id="2741495"/>
    <lineage>
        <taxon>Bacteria</taxon>
        <taxon>Pseudomonadati</taxon>
        <taxon>Pseudomonadota</taxon>
        <taxon>Alphaproteobacteria</taxon>
        <taxon>Sphingomonadales</taxon>
        <taxon>Sphingomonadaceae</taxon>
        <taxon>Sphingomonas</taxon>
    </lineage>
</organism>
<dbReference type="EMBL" id="JABULH010000006">
    <property type="protein sequence ID" value="NTS66161.1"/>
    <property type="molecule type" value="Genomic_DNA"/>
</dbReference>